<accession>A0ABQ0ZKJ5</accession>
<evidence type="ECO:0008006" key="3">
    <source>
        <dbReference type="Google" id="ProtNLM"/>
    </source>
</evidence>
<protein>
    <recommendedName>
        <fullName evidence="3">DUF4136 domain-containing protein</fullName>
    </recommendedName>
</protein>
<dbReference type="PROSITE" id="PS51257">
    <property type="entry name" value="PROKAR_LIPOPROTEIN"/>
    <property type="match status" value="1"/>
</dbReference>
<gene>
    <name evidence="1" type="ORF">JCM18694_22070</name>
</gene>
<dbReference type="Proteomes" id="UP000396862">
    <property type="component" value="Unassembled WGS sequence"/>
</dbReference>
<evidence type="ECO:0000313" key="1">
    <source>
        <dbReference type="EMBL" id="GET21961.1"/>
    </source>
</evidence>
<keyword evidence="2" id="KW-1185">Reference proteome</keyword>
<reference evidence="1 2" key="1">
    <citation type="submission" date="2019-10" db="EMBL/GenBank/DDBJ databases">
        <title>Prolixibacter strains distinguished by the presence of nitrate reductase genes were adept at nitrate-dependent anaerobic corrosion of metallic iron and carbon steel.</title>
        <authorList>
            <person name="Iino T."/>
            <person name="Shono N."/>
            <person name="Ito K."/>
            <person name="Nakamura R."/>
            <person name="Sueoka K."/>
            <person name="Harayama S."/>
            <person name="Ohkuma M."/>
        </authorList>
    </citation>
    <scope>NUCLEOTIDE SEQUENCE [LARGE SCALE GENOMIC DNA]</scope>
    <source>
        <strain evidence="1 2">MIC1-1</strain>
    </source>
</reference>
<proteinExistence type="predicted"/>
<sequence length="189" mass="21738">MHLTDRKKLTTMRRALLIFIVLLLTGCDHVPSDNPRYALRQKVLFQFEYVNYAWGFQHRGWLINSSGELHCYNLPDNWNFPDSTGTISATDMEQNLQNTDSICYQINPEVLKAKFLLLPLAAKGPLSDPVSEMADAGSAVYAGYILDQSTNRYERILLQQLGDIRIENRSQQAHELYEWLQSVNQEISK</sequence>
<organism evidence="1 2">
    <name type="scientific">Prolixibacter denitrificans</name>
    <dbReference type="NCBI Taxonomy" id="1541063"/>
    <lineage>
        <taxon>Bacteria</taxon>
        <taxon>Pseudomonadati</taxon>
        <taxon>Bacteroidota</taxon>
        <taxon>Bacteroidia</taxon>
        <taxon>Marinilabiliales</taxon>
        <taxon>Prolixibacteraceae</taxon>
        <taxon>Prolixibacter</taxon>
    </lineage>
</organism>
<name>A0ABQ0ZKJ5_9BACT</name>
<comment type="caution">
    <text evidence="1">The sequence shown here is derived from an EMBL/GenBank/DDBJ whole genome shotgun (WGS) entry which is preliminary data.</text>
</comment>
<evidence type="ECO:0000313" key="2">
    <source>
        <dbReference type="Proteomes" id="UP000396862"/>
    </source>
</evidence>
<dbReference type="EMBL" id="BLAU01000001">
    <property type="protein sequence ID" value="GET21961.1"/>
    <property type="molecule type" value="Genomic_DNA"/>
</dbReference>